<comment type="caution">
    <text evidence="1">The sequence shown here is derived from an EMBL/GenBank/DDBJ whole genome shotgun (WGS) entry which is preliminary data.</text>
</comment>
<evidence type="ECO:0000313" key="1">
    <source>
        <dbReference type="EMBL" id="MBS2099170.1"/>
    </source>
</evidence>
<evidence type="ECO:0008006" key="3">
    <source>
        <dbReference type="Google" id="ProtNLM"/>
    </source>
</evidence>
<protein>
    <recommendedName>
        <fullName evidence="3">Carboxypeptidase regulatory-like domain-containing protein</fullName>
    </recommendedName>
</protein>
<accession>A0ABS5JWL5</accession>
<organism evidence="1 2">
    <name type="scientific">Carboxylicivirga linearis</name>
    <dbReference type="NCBI Taxonomy" id="1628157"/>
    <lineage>
        <taxon>Bacteria</taxon>
        <taxon>Pseudomonadati</taxon>
        <taxon>Bacteroidota</taxon>
        <taxon>Bacteroidia</taxon>
        <taxon>Marinilabiliales</taxon>
        <taxon>Marinilabiliaceae</taxon>
        <taxon>Carboxylicivirga</taxon>
    </lineage>
</organism>
<dbReference type="RefSeq" id="WP_212216413.1">
    <property type="nucleotide sequence ID" value="NZ_JAGUCO010000008.1"/>
</dbReference>
<dbReference type="EMBL" id="JAGUCO010000008">
    <property type="protein sequence ID" value="MBS2099170.1"/>
    <property type="molecule type" value="Genomic_DNA"/>
</dbReference>
<keyword evidence="2" id="KW-1185">Reference proteome</keyword>
<reference evidence="1 2" key="1">
    <citation type="journal article" date="2015" name="Int. J. Syst. Evol. Microbiol.">
        <title>Carboxylicivirga linearis sp. nov., isolated from a sea cucumber culture pond.</title>
        <authorList>
            <person name="Wang F.Q."/>
            <person name="Zhou Y.X."/>
            <person name="Lin X.Z."/>
            <person name="Chen G.J."/>
            <person name="Du Z.J."/>
        </authorList>
    </citation>
    <scope>NUCLEOTIDE SEQUENCE [LARGE SCALE GENOMIC DNA]</scope>
    <source>
        <strain evidence="1 2">FB218</strain>
    </source>
</reference>
<evidence type="ECO:0000313" key="2">
    <source>
        <dbReference type="Proteomes" id="UP000708576"/>
    </source>
</evidence>
<sequence length="568" mass="64399">MKTILNFTVFVLVTLFFVSCDNSIDDINVVIEETGSLEYSIIDPLGEPIDSAKLYLIDSELFSYGISFGPSEDYAIKTVYTDKNGKAEFGKINSGLYLVYCEITTKDNEDYTIFNFVQVVIGEVETRTVDLSKYVGSLDLEIYAFDDFNDYYAADTLNIALIPVDDYSSYYSFEQYMNNAIPIGKTDSDGSISASQIPLGQYFVLGYYNSNRYDILSMDTYYSEYYIYINKDETFKGVMYAESDKLGVTSNSNSSEYQFKVFYTDYNATSGDIDTTYLSNANVLFSNTSSSNFNSAYSYRTYVASTDSSGIAKVNKSQLDDYYSYYLWVYTDMNTYQRLGQYSISNNLTNTTELEVDKETFFKIYGSFEMKGWAKNETGTSIDTISLSNINITLTTSSSTYFSSVSKLYNTKTDSVGHAVINNVPVGEYFLWAYTDDSHAQRAYFKVKIEEDQTTVVEPVFDADQVMILYNDMTLQFYSGSTNSSTPVRNAYVILTKYHESNVASALSSAIVTGNTDEYGIAVLEHLEINTSYYVMVYYDYESYYSPYEQYTVSADPDEVYTILNTGM</sequence>
<proteinExistence type="predicted"/>
<name>A0ABS5JWL5_9BACT</name>
<gene>
    <name evidence="1" type="ORF">KEM10_12835</name>
</gene>
<dbReference type="PROSITE" id="PS51257">
    <property type="entry name" value="PROKAR_LIPOPROTEIN"/>
    <property type="match status" value="1"/>
</dbReference>
<dbReference type="Proteomes" id="UP000708576">
    <property type="component" value="Unassembled WGS sequence"/>
</dbReference>